<evidence type="ECO:0000256" key="4">
    <source>
        <dbReference type="ARBA" id="ARBA00022737"/>
    </source>
</evidence>
<evidence type="ECO:0000313" key="10">
    <source>
        <dbReference type="Proteomes" id="UP001143747"/>
    </source>
</evidence>
<feature type="domain" description="4Fe-4S ferredoxin-type" evidence="8">
    <location>
        <begin position="58"/>
        <end position="87"/>
    </location>
</feature>
<evidence type="ECO:0000256" key="7">
    <source>
        <dbReference type="ARBA" id="ARBA00023014"/>
    </source>
</evidence>
<accession>A0A9Q4KRV3</accession>
<dbReference type="GO" id="GO:0051539">
    <property type="term" value="F:4 iron, 4 sulfur cluster binding"/>
    <property type="evidence" value="ECO:0007669"/>
    <property type="project" value="UniProtKB-KW"/>
</dbReference>
<evidence type="ECO:0000256" key="5">
    <source>
        <dbReference type="ARBA" id="ARBA00022982"/>
    </source>
</evidence>
<dbReference type="EMBL" id="JAKELO010000002">
    <property type="protein sequence ID" value="MDE4907424.1"/>
    <property type="molecule type" value="Genomic_DNA"/>
</dbReference>
<dbReference type="InterPro" id="IPR017896">
    <property type="entry name" value="4Fe4S_Fe-S-bd"/>
</dbReference>
<organism evidence="9 10">
    <name type="scientific">Methanogenium marinum</name>
    <dbReference type="NCBI Taxonomy" id="348610"/>
    <lineage>
        <taxon>Archaea</taxon>
        <taxon>Methanobacteriati</taxon>
        <taxon>Methanobacteriota</taxon>
        <taxon>Stenosarchaea group</taxon>
        <taxon>Methanomicrobia</taxon>
        <taxon>Methanomicrobiales</taxon>
        <taxon>Methanomicrobiaceae</taxon>
        <taxon>Methanogenium</taxon>
    </lineage>
</organism>
<sequence length="134" mass="14904">MSRLPMFPEALRQFLKKPATNLFPARYLPKSITGFLGKVAAGEATINPPVAVPKNFRGKIAYDRDACIGCKLCIRVCPAHAIEFIPETKTVRIFVTQCIFCSQCNDACPVSCLHMSDEFMVADADRYSENLIVE</sequence>
<protein>
    <submittedName>
        <fullName evidence="9">4Fe-4S binding protein</fullName>
    </submittedName>
</protein>
<dbReference type="NCBIfam" id="NF006221">
    <property type="entry name" value="PRK08348.1"/>
    <property type="match status" value="1"/>
</dbReference>
<name>A0A9Q4KRV3_9EURY</name>
<dbReference type="SUPFAM" id="SSF54862">
    <property type="entry name" value="4Fe-4S ferredoxins"/>
    <property type="match status" value="1"/>
</dbReference>
<feature type="domain" description="4Fe-4S ferredoxin-type" evidence="8">
    <location>
        <begin position="89"/>
        <end position="118"/>
    </location>
</feature>
<dbReference type="PANTHER" id="PTHR43687:SF6">
    <property type="entry name" value="L-ASPARTATE SEMIALDEHYDE SULFURTRANSFERASE IRON-SULFUR SUBUNIT"/>
    <property type="match status" value="1"/>
</dbReference>
<evidence type="ECO:0000313" key="9">
    <source>
        <dbReference type="EMBL" id="MDE4907424.1"/>
    </source>
</evidence>
<evidence type="ECO:0000256" key="1">
    <source>
        <dbReference type="ARBA" id="ARBA00022448"/>
    </source>
</evidence>
<dbReference type="PROSITE" id="PS51379">
    <property type="entry name" value="4FE4S_FER_2"/>
    <property type="match status" value="2"/>
</dbReference>
<keyword evidence="1" id="KW-0813">Transport</keyword>
<keyword evidence="2" id="KW-0004">4Fe-4S</keyword>
<keyword evidence="3" id="KW-0479">Metal-binding</keyword>
<proteinExistence type="predicted"/>
<evidence type="ECO:0000259" key="8">
    <source>
        <dbReference type="PROSITE" id="PS51379"/>
    </source>
</evidence>
<dbReference type="AlphaFoldDB" id="A0A9Q4KRV3"/>
<dbReference type="PROSITE" id="PS00198">
    <property type="entry name" value="4FE4S_FER_1"/>
    <property type="match status" value="2"/>
</dbReference>
<evidence type="ECO:0000256" key="2">
    <source>
        <dbReference type="ARBA" id="ARBA00022485"/>
    </source>
</evidence>
<dbReference type="Gene3D" id="3.30.70.3270">
    <property type="match status" value="1"/>
</dbReference>
<dbReference type="Pfam" id="PF13237">
    <property type="entry name" value="Fer4_10"/>
    <property type="match status" value="1"/>
</dbReference>
<dbReference type="RefSeq" id="WP_274924074.1">
    <property type="nucleotide sequence ID" value="NZ_JAKELO010000002.1"/>
</dbReference>
<evidence type="ECO:0000256" key="3">
    <source>
        <dbReference type="ARBA" id="ARBA00022723"/>
    </source>
</evidence>
<evidence type="ECO:0000256" key="6">
    <source>
        <dbReference type="ARBA" id="ARBA00023004"/>
    </source>
</evidence>
<gene>
    <name evidence="9" type="ORF">L0665_02160</name>
</gene>
<keyword evidence="6" id="KW-0408">Iron</keyword>
<dbReference type="PANTHER" id="PTHR43687">
    <property type="entry name" value="ADENYLYLSULFATE REDUCTASE, BETA SUBUNIT"/>
    <property type="match status" value="1"/>
</dbReference>
<comment type="caution">
    <text evidence="9">The sequence shown here is derived from an EMBL/GenBank/DDBJ whole genome shotgun (WGS) entry which is preliminary data.</text>
</comment>
<keyword evidence="5" id="KW-0249">Electron transport</keyword>
<dbReference type="InterPro" id="IPR017900">
    <property type="entry name" value="4Fe4S_Fe_S_CS"/>
</dbReference>
<dbReference type="GO" id="GO:0046872">
    <property type="term" value="F:metal ion binding"/>
    <property type="evidence" value="ECO:0007669"/>
    <property type="project" value="UniProtKB-KW"/>
</dbReference>
<dbReference type="GO" id="GO:0016491">
    <property type="term" value="F:oxidoreductase activity"/>
    <property type="evidence" value="ECO:0007669"/>
    <property type="project" value="UniProtKB-ARBA"/>
</dbReference>
<reference evidence="9" key="1">
    <citation type="submission" date="2022-01" db="EMBL/GenBank/DDBJ databases">
        <title>Draft genome of Methanogenium marinum DSM 15558.</title>
        <authorList>
            <person name="Chen S.-C."/>
            <person name="You Y.-T."/>
        </authorList>
    </citation>
    <scope>NUCLEOTIDE SEQUENCE</scope>
    <source>
        <strain evidence="9">DSM 15558</strain>
    </source>
</reference>
<keyword evidence="7" id="KW-0411">Iron-sulfur</keyword>
<keyword evidence="4" id="KW-0677">Repeat</keyword>
<dbReference type="Proteomes" id="UP001143747">
    <property type="component" value="Unassembled WGS sequence"/>
</dbReference>
<dbReference type="InterPro" id="IPR050572">
    <property type="entry name" value="Fe-S_Ferredoxin"/>
</dbReference>
<keyword evidence="10" id="KW-1185">Reference proteome</keyword>